<evidence type="ECO:0000313" key="3">
    <source>
        <dbReference type="Proteomes" id="UP000324800"/>
    </source>
</evidence>
<feature type="non-terminal residue" evidence="2">
    <location>
        <position position="1"/>
    </location>
</feature>
<dbReference type="EMBL" id="SNRW01035078">
    <property type="protein sequence ID" value="KAA6355155.1"/>
    <property type="molecule type" value="Genomic_DNA"/>
</dbReference>
<feature type="compositionally biased region" description="Polar residues" evidence="1">
    <location>
        <begin position="168"/>
        <end position="184"/>
    </location>
</feature>
<gene>
    <name evidence="2" type="ORF">EZS28_049318</name>
</gene>
<evidence type="ECO:0000313" key="2">
    <source>
        <dbReference type="EMBL" id="KAA6355155.1"/>
    </source>
</evidence>
<evidence type="ECO:0000256" key="1">
    <source>
        <dbReference type="SAM" id="MobiDB-lite"/>
    </source>
</evidence>
<feature type="region of interest" description="Disordered" evidence="1">
    <location>
        <begin position="1"/>
        <end position="268"/>
    </location>
</feature>
<feature type="compositionally biased region" description="Polar residues" evidence="1">
    <location>
        <begin position="46"/>
        <end position="72"/>
    </location>
</feature>
<feature type="compositionally biased region" description="Low complexity" evidence="1">
    <location>
        <begin position="150"/>
        <end position="167"/>
    </location>
</feature>
<accession>A0A5J4TCE0</accession>
<dbReference type="Proteomes" id="UP000324800">
    <property type="component" value="Unassembled WGS sequence"/>
</dbReference>
<feature type="compositionally biased region" description="Polar residues" evidence="1">
    <location>
        <begin position="22"/>
        <end position="36"/>
    </location>
</feature>
<feature type="compositionally biased region" description="Low complexity" evidence="1">
    <location>
        <begin position="73"/>
        <end position="85"/>
    </location>
</feature>
<feature type="compositionally biased region" description="Polar residues" evidence="1">
    <location>
        <begin position="131"/>
        <end position="149"/>
    </location>
</feature>
<protein>
    <submittedName>
        <fullName evidence="2">Uncharacterized protein</fullName>
    </submittedName>
</protein>
<feature type="compositionally biased region" description="Low complexity" evidence="1">
    <location>
        <begin position="109"/>
        <end position="119"/>
    </location>
</feature>
<dbReference type="AlphaFoldDB" id="A0A5J4TCE0"/>
<feature type="non-terminal residue" evidence="2">
    <location>
        <position position="374"/>
    </location>
</feature>
<feature type="compositionally biased region" description="Low complexity" evidence="1">
    <location>
        <begin position="223"/>
        <end position="261"/>
    </location>
</feature>
<feature type="compositionally biased region" description="Polar residues" evidence="1">
    <location>
        <begin position="92"/>
        <end position="108"/>
    </location>
</feature>
<name>A0A5J4TCE0_9EUKA</name>
<reference evidence="2 3" key="1">
    <citation type="submission" date="2019-03" db="EMBL/GenBank/DDBJ databases">
        <title>Single cell metagenomics reveals metabolic interactions within the superorganism composed of flagellate Streblomastix strix and complex community of Bacteroidetes bacteria on its surface.</title>
        <authorList>
            <person name="Treitli S.C."/>
            <person name="Kolisko M."/>
            <person name="Husnik F."/>
            <person name="Keeling P."/>
            <person name="Hampl V."/>
        </authorList>
    </citation>
    <scope>NUCLEOTIDE SEQUENCE [LARGE SCALE GENOMIC DNA]</scope>
    <source>
        <strain evidence="2">ST1C</strain>
    </source>
</reference>
<organism evidence="2 3">
    <name type="scientific">Streblomastix strix</name>
    <dbReference type="NCBI Taxonomy" id="222440"/>
    <lineage>
        <taxon>Eukaryota</taxon>
        <taxon>Metamonada</taxon>
        <taxon>Preaxostyla</taxon>
        <taxon>Oxymonadida</taxon>
        <taxon>Streblomastigidae</taxon>
        <taxon>Streblomastix</taxon>
    </lineage>
</organism>
<comment type="caution">
    <text evidence="2">The sequence shown here is derived from an EMBL/GenBank/DDBJ whole genome shotgun (WGS) entry which is preliminary data.</text>
</comment>
<proteinExistence type="predicted"/>
<sequence>SRVVTHSKHDQLVADGQIPAMSENQLSNAGLSSHPTLMSKIHSKAKSSLVSSVPTASTGNAKDSSTLAPNANETVVSSSTTQEQSASEHHQSPTQVQTPHSSENITHNAQAQSSSSQSALITQEALPITEIPSQSALITQEARQVTDNTSQSAESSSQSAEQVPQSAKSPSLSAQTTPKLSNADAQPDTGIEADPKPEPEIQQQQQALDAVTTPNQSDRAIISSQSGSSFSSASSQLQVNNNNSDTTFSSPSTPSIQQQQPMLQSTPTRQMGVGQMNINQYIAQSASQTMNPYNSPNQQVFSFSPSMSRTQSPLSSQVDFDASQPIFKPIEARLALYGNSSSQKRYENVMGPGILNLPSTSASSFSSSSSCNYN</sequence>